<protein>
    <submittedName>
        <fullName evidence="21">Frizzled-10-A</fullName>
    </submittedName>
</protein>
<dbReference type="InterPro" id="IPR036790">
    <property type="entry name" value="Frizzled_dom_sf"/>
</dbReference>
<dbReference type="GO" id="GO:0004930">
    <property type="term" value="F:G protein-coupled receptor activity"/>
    <property type="evidence" value="ECO:0007669"/>
    <property type="project" value="UniProtKB-KW"/>
</dbReference>
<evidence type="ECO:0000256" key="12">
    <source>
        <dbReference type="ARBA" id="ARBA00023170"/>
    </source>
</evidence>
<evidence type="ECO:0000256" key="5">
    <source>
        <dbReference type="ARBA" id="ARBA00022687"/>
    </source>
</evidence>
<keyword evidence="3" id="KW-0217">Developmental protein</keyword>
<feature type="transmembrane region" description="Helical" evidence="17">
    <location>
        <begin position="498"/>
        <end position="517"/>
    </location>
</feature>
<dbReference type="InterPro" id="IPR020067">
    <property type="entry name" value="Frizzled_dom"/>
</dbReference>
<feature type="disulfide bond" evidence="15">
    <location>
        <begin position="100"/>
        <end position="141"/>
    </location>
</feature>
<dbReference type="OrthoDB" id="5959102at2759"/>
<evidence type="ECO:0000256" key="7">
    <source>
        <dbReference type="ARBA" id="ARBA00022729"/>
    </source>
</evidence>
<keyword evidence="7 18" id="KW-0732">Signal</keyword>
<feature type="domain" description="G-protein coupled receptors family 2 profile 2" evidence="20">
    <location>
        <begin position="222"/>
        <end position="524"/>
    </location>
</feature>
<evidence type="ECO:0000256" key="4">
    <source>
        <dbReference type="ARBA" id="ARBA00022475"/>
    </source>
</evidence>
<feature type="disulfide bond" evidence="15">
    <location>
        <begin position="28"/>
        <end position="89"/>
    </location>
</feature>
<dbReference type="PROSITE" id="PS50038">
    <property type="entry name" value="FZ"/>
    <property type="match status" value="1"/>
</dbReference>
<dbReference type="InterPro" id="IPR015526">
    <property type="entry name" value="Frizzled/SFRP"/>
</dbReference>
<evidence type="ECO:0000256" key="16">
    <source>
        <dbReference type="SAM" id="MobiDB-lite"/>
    </source>
</evidence>
<comment type="subcellular location">
    <subcellularLocation>
        <location evidence="1">Cell membrane</location>
        <topology evidence="1">Multi-pass membrane protein</topology>
    </subcellularLocation>
</comment>
<evidence type="ECO:0000259" key="20">
    <source>
        <dbReference type="PROSITE" id="PS50261"/>
    </source>
</evidence>
<comment type="similarity">
    <text evidence="2">Belongs to the G-protein coupled receptor Fz/Smo family.</text>
</comment>
<feature type="chain" id="PRO_5040263373" evidence="18">
    <location>
        <begin position="16"/>
        <end position="586"/>
    </location>
</feature>
<dbReference type="CDD" id="cd15909">
    <property type="entry name" value="7tmF_FZD4_9_10-like"/>
    <property type="match status" value="1"/>
</dbReference>
<dbReference type="FunFam" id="1.10.2000.10:FF:000016">
    <property type="entry name" value="Frizzled"/>
    <property type="match status" value="1"/>
</dbReference>
<dbReference type="PANTHER" id="PTHR11309">
    <property type="entry name" value="FRIZZLED"/>
    <property type="match status" value="1"/>
</dbReference>
<dbReference type="GO" id="GO:0017147">
    <property type="term" value="F:Wnt-protein binding"/>
    <property type="evidence" value="ECO:0007669"/>
    <property type="project" value="TreeGrafter"/>
</dbReference>
<evidence type="ECO:0000256" key="15">
    <source>
        <dbReference type="PROSITE-ProRule" id="PRU00090"/>
    </source>
</evidence>
<keyword evidence="14" id="KW-0807">Transducer</keyword>
<evidence type="ECO:0000256" key="3">
    <source>
        <dbReference type="ARBA" id="ARBA00022473"/>
    </source>
</evidence>
<dbReference type="PANTHER" id="PTHR11309:SF99">
    <property type="entry name" value="FRIZZLED-4"/>
    <property type="match status" value="1"/>
</dbReference>
<name>A0A9Q0YSF1_HOLLE</name>
<sequence length="586" mass="66134">MEVMLLFTMLSAVSAAGIDTSRYGTNRCERITIPMCVGIGYNTTRMPNVLGHTTQEEAAPLIHEFQPLVEYGCDEHLRFFLCSLFAPMCSPQVDVAIPACRPMCEKVRRNCEPVMEKFSFTWPNNMDCTNLPHVYQNKILCMNAPGLTDDGGGDGTSYRDYDGKASPGKRPPYPTPDSPTNTSRDPMTCHNHDRFIFLPQMEQCTPRCGNDVLYRRGDKEFAELWMSVWSILCLVFTSLTIFTFLIDRSRFHYPERPIVFLSMCYNMYSIAFIIRLVAGPYAISCETAANGESYLIQRGLESTLCTIVFLIQYYFYMASSIWWVILTVTWFLAAGMKWGYEAIAAYSSYYHFAAWALPAGKTIAVLLMRRMDGEELTGMCFVGNQDPVALAWFVIAPLFLYYTVGTIFIVLGFIYLFHIRKVMKNGGTNIDKLEKLMVRIGIFSAMYLIPATTVIACLFYQRANMDEWRTTALSTEPCSEGHEGPCYIDRSIPSTAVMFIKIFMFLVVGITSGMWIWSTKTVNSWQYCLTRLSGTRPPRKHGEPNGAAVHGTTGPHRTHQYPPVTTKSKASAVMYSSVNQCGTAIV</sequence>
<evidence type="ECO:0000313" key="22">
    <source>
        <dbReference type="Proteomes" id="UP001152320"/>
    </source>
</evidence>
<feature type="transmembrane region" description="Helical" evidence="17">
    <location>
        <begin position="438"/>
        <end position="461"/>
    </location>
</feature>
<feature type="disulfide bond" evidence="15">
    <location>
        <begin position="36"/>
        <end position="82"/>
    </location>
</feature>
<dbReference type="Gene3D" id="1.20.1070.10">
    <property type="entry name" value="Rhodopsin 7-helix transmembrane proteins"/>
    <property type="match status" value="1"/>
</dbReference>
<evidence type="ECO:0000256" key="14">
    <source>
        <dbReference type="ARBA" id="ARBA00023224"/>
    </source>
</evidence>
<evidence type="ECO:0000256" key="18">
    <source>
        <dbReference type="SAM" id="SignalP"/>
    </source>
</evidence>
<dbReference type="FunFam" id="1.20.1070.10:FF:000020">
    <property type="entry name" value="Frizzled class receptor 10"/>
    <property type="match status" value="1"/>
</dbReference>
<dbReference type="GO" id="GO:0005615">
    <property type="term" value="C:extracellular space"/>
    <property type="evidence" value="ECO:0007669"/>
    <property type="project" value="TreeGrafter"/>
</dbReference>
<evidence type="ECO:0000256" key="17">
    <source>
        <dbReference type="SAM" id="Phobius"/>
    </source>
</evidence>
<gene>
    <name evidence="21" type="ORF">HOLleu_31668</name>
</gene>
<feature type="transmembrane region" description="Helical" evidence="17">
    <location>
        <begin position="389"/>
        <end position="417"/>
    </location>
</feature>
<dbReference type="PROSITE" id="PS50261">
    <property type="entry name" value="G_PROTEIN_RECEP_F2_4"/>
    <property type="match status" value="1"/>
</dbReference>
<dbReference type="InterPro" id="IPR000539">
    <property type="entry name" value="Frizzled/Smoothened_7TM"/>
</dbReference>
<feature type="signal peptide" evidence="18">
    <location>
        <begin position="1"/>
        <end position="15"/>
    </location>
</feature>
<feature type="disulfide bond" evidence="15">
    <location>
        <begin position="73"/>
        <end position="111"/>
    </location>
</feature>
<dbReference type="EMBL" id="JAIZAY010000016">
    <property type="protein sequence ID" value="KAJ8026745.1"/>
    <property type="molecule type" value="Genomic_DNA"/>
</dbReference>
<dbReference type="GO" id="GO:0005886">
    <property type="term" value="C:plasma membrane"/>
    <property type="evidence" value="ECO:0007669"/>
    <property type="project" value="UniProtKB-SubCell"/>
</dbReference>
<dbReference type="SMART" id="SM00063">
    <property type="entry name" value="FRI"/>
    <property type="match status" value="1"/>
</dbReference>
<keyword evidence="11 15" id="KW-1015">Disulfide bond</keyword>
<dbReference type="Gene3D" id="1.10.2000.10">
    <property type="entry name" value="Frizzled cysteine-rich domain"/>
    <property type="match status" value="1"/>
</dbReference>
<feature type="transmembrane region" description="Helical" evidence="17">
    <location>
        <begin position="258"/>
        <end position="278"/>
    </location>
</feature>
<accession>A0A9Q0YSF1</accession>
<dbReference type="Pfam" id="PF01392">
    <property type="entry name" value="Fz"/>
    <property type="match status" value="1"/>
</dbReference>
<dbReference type="SMART" id="SM01330">
    <property type="entry name" value="Frizzled"/>
    <property type="match status" value="1"/>
</dbReference>
<dbReference type="PRINTS" id="PR00489">
    <property type="entry name" value="FRIZZLED"/>
</dbReference>
<keyword evidence="4" id="KW-1003">Cell membrane</keyword>
<evidence type="ECO:0000256" key="13">
    <source>
        <dbReference type="ARBA" id="ARBA00023180"/>
    </source>
</evidence>
<evidence type="ECO:0000256" key="11">
    <source>
        <dbReference type="ARBA" id="ARBA00023157"/>
    </source>
</evidence>
<evidence type="ECO:0000256" key="9">
    <source>
        <dbReference type="ARBA" id="ARBA00023040"/>
    </source>
</evidence>
<dbReference type="Proteomes" id="UP001152320">
    <property type="component" value="Chromosome 16"/>
</dbReference>
<keyword evidence="13" id="KW-0325">Glycoprotein</keyword>
<keyword evidence="22" id="KW-1185">Reference proteome</keyword>
<feature type="transmembrane region" description="Helical" evidence="17">
    <location>
        <begin position="313"/>
        <end position="336"/>
    </location>
</feature>
<feature type="region of interest" description="Disordered" evidence="16">
    <location>
        <begin position="152"/>
        <end position="186"/>
    </location>
</feature>
<feature type="transmembrane region" description="Helical" evidence="17">
    <location>
        <begin position="224"/>
        <end position="246"/>
    </location>
</feature>
<keyword evidence="12" id="KW-0675">Receptor</keyword>
<dbReference type="SUPFAM" id="SSF63501">
    <property type="entry name" value="Frizzled cysteine-rich domain"/>
    <property type="match status" value="1"/>
</dbReference>
<feature type="region of interest" description="Disordered" evidence="16">
    <location>
        <begin position="536"/>
        <end position="561"/>
    </location>
</feature>
<evidence type="ECO:0000256" key="2">
    <source>
        <dbReference type="ARBA" id="ARBA00008077"/>
    </source>
</evidence>
<evidence type="ECO:0000256" key="8">
    <source>
        <dbReference type="ARBA" id="ARBA00022989"/>
    </source>
</evidence>
<evidence type="ECO:0000313" key="21">
    <source>
        <dbReference type="EMBL" id="KAJ8026745.1"/>
    </source>
</evidence>
<dbReference type="GO" id="GO:0060070">
    <property type="term" value="P:canonical Wnt signaling pathway"/>
    <property type="evidence" value="ECO:0007669"/>
    <property type="project" value="TreeGrafter"/>
</dbReference>
<dbReference type="InterPro" id="IPR017981">
    <property type="entry name" value="GPCR_2-like_7TM"/>
</dbReference>
<dbReference type="AlphaFoldDB" id="A0A9Q0YSF1"/>
<keyword evidence="6 17" id="KW-0812">Transmembrane</keyword>
<proteinExistence type="inferred from homology"/>
<keyword evidence="8 17" id="KW-1133">Transmembrane helix</keyword>
<keyword evidence="9" id="KW-0297">G-protein coupled receptor</keyword>
<dbReference type="Pfam" id="PF01534">
    <property type="entry name" value="Frizzled"/>
    <property type="match status" value="1"/>
</dbReference>
<evidence type="ECO:0000256" key="6">
    <source>
        <dbReference type="ARBA" id="ARBA00022692"/>
    </source>
</evidence>
<feature type="domain" description="FZ" evidence="19">
    <location>
        <begin position="23"/>
        <end position="144"/>
    </location>
</feature>
<feature type="disulfide bond" evidence="15">
    <location>
        <begin position="104"/>
        <end position="128"/>
    </location>
</feature>
<organism evidence="21 22">
    <name type="scientific">Holothuria leucospilota</name>
    <name type="common">Black long sea cucumber</name>
    <name type="synonym">Mertensiothuria leucospilota</name>
    <dbReference type="NCBI Taxonomy" id="206669"/>
    <lineage>
        <taxon>Eukaryota</taxon>
        <taxon>Metazoa</taxon>
        <taxon>Echinodermata</taxon>
        <taxon>Eleutherozoa</taxon>
        <taxon>Echinozoa</taxon>
        <taxon>Holothuroidea</taxon>
        <taxon>Aspidochirotacea</taxon>
        <taxon>Aspidochirotida</taxon>
        <taxon>Holothuriidae</taxon>
        <taxon>Holothuria</taxon>
    </lineage>
</organism>
<reference evidence="21" key="1">
    <citation type="submission" date="2021-10" db="EMBL/GenBank/DDBJ databases">
        <title>Tropical sea cucumber genome reveals ecological adaptation and Cuvierian tubules defense mechanism.</title>
        <authorList>
            <person name="Chen T."/>
        </authorList>
    </citation>
    <scope>NUCLEOTIDE SEQUENCE</scope>
    <source>
        <strain evidence="21">Nanhai2018</strain>
        <tissue evidence="21">Muscle</tissue>
    </source>
</reference>
<dbReference type="GO" id="GO:0035567">
    <property type="term" value="P:non-canonical Wnt signaling pathway"/>
    <property type="evidence" value="ECO:0007669"/>
    <property type="project" value="TreeGrafter"/>
</dbReference>
<keyword evidence="5" id="KW-0879">Wnt signaling pathway</keyword>
<evidence type="ECO:0000256" key="10">
    <source>
        <dbReference type="ARBA" id="ARBA00023136"/>
    </source>
</evidence>
<feature type="transmembrane region" description="Helical" evidence="17">
    <location>
        <begin position="348"/>
        <end position="369"/>
    </location>
</feature>
<keyword evidence="10 17" id="KW-0472">Membrane</keyword>
<evidence type="ECO:0000256" key="1">
    <source>
        <dbReference type="ARBA" id="ARBA00004651"/>
    </source>
</evidence>
<evidence type="ECO:0000259" key="19">
    <source>
        <dbReference type="PROSITE" id="PS50038"/>
    </source>
</evidence>
<comment type="caution">
    <text evidence="21">The sequence shown here is derived from an EMBL/GenBank/DDBJ whole genome shotgun (WGS) entry which is preliminary data.</text>
</comment>